<evidence type="ECO:0000313" key="1">
    <source>
        <dbReference type="EMBL" id="NDV42404.1"/>
    </source>
</evidence>
<reference evidence="1 2" key="1">
    <citation type="submission" date="2020-01" db="EMBL/GenBank/DDBJ databases">
        <title>Muricauda sediminis sp.nov. 40Bstr401.</title>
        <authorList>
            <person name="Xue Z."/>
            <person name="Zhu S."/>
            <person name="Ren N."/>
            <person name="Chen T."/>
            <person name="Chen X."/>
            <person name="Chen J."/>
            <person name="Yang J."/>
        </authorList>
    </citation>
    <scope>NUCLEOTIDE SEQUENCE [LARGE SCALE GENOMIC DNA]</scope>
    <source>
        <strain evidence="1 2">40Bstr401</strain>
    </source>
</reference>
<dbReference type="EMBL" id="JAAAMI010000001">
    <property type="protein sequence ID" value="NDV42404.1"/>
    <property type="molecule type" value="Genomic_DNA"/>
</dbReference>
<dbReference type="InterPro" id="IPR000801">
    <property type="entry name" value="Esterase-like"/>
</dbReference>
<keyword evidence="2" id="KW-1185">Reference proteome</keyword>
<proteinExistence type="predicted"/>
<comment type="caution">
    <text evidence="1">The sequence shown here is derived from an EMBL/GenBank/DDBJ whole genome shotgun (WGS) entry which is preliminary data.</text>
</comment>
<dbReference type="AlphaFoldDB" id="A0A6I5KNF4"/>
<dbReference type="Gene3D" id="3.40.50.1820">
    <property type="entry name" value="alpha/beta hydrolase"/>
    <property type="match status" value="1"/>
</dbReference>
<dbReference type="Pfam" id="PF00756">
    <property type="entry name" value="Esterase"/>
    <property type="match status" value="1"/>
</dbReference>
<gene>
    <name evidence="1" type="ORF">GTK07_03615</name>
</gene>
<dbReference type="Proteomes" id="UP000468707">
    <property type="component" value="Unassembled WGS sequence"/>
</dbReference>
<organism evidence="1 2">
    <name type="scientific">Flagellimonas sediminis</name>
    <dbReference type="NCBI Taxonomy" id="2696468"/>
    <lineage>
        <taxon>Bacteria</taxon>
        <taxon>Pseudomonadati</taxon>
        <taxon>Bacteroidota</taxon>
        <taxon>Flavobacteriia</taxon>
        <taxon>Flavobacteriales</taxon>
        <taxon>Flavobacteriaceae</taxon>
        <taxon>Flagellimonas</taxon>
    </lineage>
</organism>
<dbReference type="SUPFAM" id="SSF53474">
    <property type="entry name" value="alpha/beta-Hydrolases"/>
    <property type="match status" value="1"/>
</dbReference>
<dbReference type="InterPro" id="IPR050583">
    <property type="entry name" value="Mycobacterial_A85_antigen"/>
</dbReference>
<evidence type="ECO:0008006" key="3">
    <source>
        <dbReference type="Google" id="ProtNLM"/>
    </source>
</evidence>
<evidence type="ECO:0000313" key="2">
    <source>
        <dbReference type="Proteomes" id="UP000468707"/>
    </source>
</evidence>
<dbReference type="PANTHER" id="PTHR48098:SF6">
    <property type="entry name" value="FERRI-BACILLIBACTIN ESTERASE BESA"/>
    <property type="match status" value="1"/>
</dbReference>
<dbReference type="RefSeq" id="WP_163633073.1">
    <property type="nucleotide sequence ID" value="NZ_JAAAMI010000001.1"/>
</dbReference>
<accession>A0A6I5KNF4</accession>
<protein>
    <recommendedName>
        <fullName evidence="3">Esterase</fullName>
    </recommendedName>
</protein>
<name>A0A6I5KNF4_9FLAO</name>
<dbReference type="PANTHER" id="PTHR48098">
    <property type="entry name" value="ENTEROCHELIN ESTERASE-RELATED"/>
    <property type="match status" value="1"/>
</dbReference>
<sequence>MKKFIVTIVVLMVIFGMRAQSYSTPNIVGKNHTIGSSVLKGNREIQIYLPPTYEGSGEHYPVVYLLDGQRFFLYSVSLSQTFQQFKLSPEFIIVGIYQTYPKRFQELNEGKENFLEFLENELMPYVNTHFRTKGEDLLFGWEYGGSFVFHTFLNGSHHFDAYIAASPYPIFDAIDEFDPTACGEVQLYFATSPDEYEVRHGTEKLNQKLTDGHVKGLDWKYFEFDLEEHRSTGYPTLYHGLRNYFKYYQEFETNSLKNFLAEGGMDHARNHAKERARRYGFSSELSLWSKYTIIRSAWRANDFYYFESLFNALGKDQFMNELLKGNMDHAVSTMADFYKRNHKYNDAVRLYELLLSKHPNSGKLIKKVEKARDILKSKNHE</sequence>
<dbReference type="InterPro" id="IPR029058">
    <property type="entry name" value="AB_hydrolase_fold"/>
</dbReference>